<name>A0A0S6YW43_9GAMM</name>
<evidence type="ECO:0000313" key="2">
    <source>
        <dbReference type="EMBL" id="GAN43575.1"/>
    </source>
</evidence>
<organism evidence="2">
    <name type="scientific">Mizugakiibacter sediminis</name>
    <dbReference type="NCBI Taxonomy" id="1475481"/>
    <lineage>
        <taxon>Bacteria</taxon>
        <taxon>Pseudomonadati</taxon>
        <taxon>Pseudomonadota</taxon>
        <taxon>Gammaproteobacteria</taxon>
        <taxon>Lysobacterales</taxon>
        <taxon>Rhodanobacteraceae</taxon>
        <taxon>Mizugakiibacter</taxon>
    </lineage>
</organism>
<feature type="region of interest" description="Disordered" evidence="1">
    <location>
        <begin position="1"/>
        <end position="30"/>
    </location>
</feature>
<dbReference type="AlphaFoldDB" id="A0A0S6YW43"/>
<dbReference type="EMBL" id="DF952378">
    <property type="protein sequence ID" value="GAN43575.1"/>
    <property type="molecule type" value="Genomic_DNA"/>
</dbReference>
<protein>
    <submittedName>
        <fullName evidence="2">Uncharacterized protein</fullName>
    </submittedName>
</protein>
<reference evidence="2" key="1">
    <citation type="submission" date="2015-03" db="EMBL/GenBank/DDBJ databases">
        <title>Draft genome sequence of Mizugakiibacter sediminis skMP5.</title>
        <authorList>
            <person name="Watanabe T."/>
            <person name="Kojima H."/>
            <person name="Fukui M."/>
        </authorList>
    </citation>
    <scope>NUCLEOTIDE SEQUENCE</scope>
    <source>
        <strain evidence="2">SkMP5</strain>
    </source>
</reference>
<accession>A0A0S6YW43</accession>
<evidence type="ECO:0000256" key="1">
    <source>
        <dbReference type="SAM" id="MobiDB-lite"/>
    </source>
</evidence>
<gene>
    <name evidence="2" type="ORF">MBSD_0079</name>
</gene>
<proteinExistence type="predicted"/>
<dbReference type="HOGENOM" id="CLU_2667068_0_0_6"/>
<sequence length="75" mass="7904">MRPYSRHWPSAPRRASVSLRPTSEPPAVSVIHCPDSQNVAASRLRKRGTARAISAALPEAFSAVAAPSVIASGQV</sequence>